<feature type="compositionally biased region" description="Polar residues" evidence="5">
    <location>
        <begin position="113"/>
        <end position="123"/>
    </location>
</feature>
<evidence type="ECO:0000256" key="5">
    <source>
        <dbReference type="SAM" id="MobiDB-lite"/>
    </source>
</evidence>
<evidence type="ECO:0000313" key="8">
    <source>
        <dbReference type="EMBL" id="KAL1844857.1"/>
    </source>
</evidence>
<evidence type="ECO:0008006" key="10">
    <source>
        <dbReference type="Google" id="ProtNLM"/>
    </source>
</evidence>
<dbReference type="Pfam" id="PF11699">
    <property type="entry name" value="CENP-C_C"/>
    <property type="match status" value="1"/>
</dbReference>
<feature type="compositionally biased region" description="Polar residues" evidence="5">
    <location>
        <begin position="282"/>
        <end position="291"/>
    </location>
</feature>
<keyword evidence="3" id="KW-0238">DNA-binding</keyword>
<keyword evidence="4" id="KW-0539">Nucleus</keyword>
<dbReference type="Gene3D" id="2.60.120.10">
    <property type="entry name" value="Jelly Rolls"/>
    <property type="match status" value="1"/>
</dbReference>
<feature type="region of interest" description="Disordered" evidence="5">
    <location>
        <begin position="1"/>
        <end position="390"/>
    </location>
</feature>
<evidence type="ECO:0000256" key="4">
    <source>
        <dbReference type="ARBA" id="ARBA00023242"/>
    </source>
</evidence>
<feature type="compositionally biased region" description="Polar residues" evidence="5">
    <location>
        <begin position="1"/>
        <end position="15"/>
    </location>
</feature>
<sequence>MAPRTTASRRSQAQSDRLFELGVQGRKTGVTLPDTGARDEHGMMPLEDLFSSPEKTAQAGLNNGAGRGSGDENDDDSSGQDMDIENTTAPDPAVLMRGHGNSVKYPLPRSRSPLKTNLQSPARQNPHLAPSSSPIRGSIVESRQPELGQSVKRRLDFSKDKGSHALPRPSSSSSARGGRRSESANTSSRPGPANGSRRTHTPEDEPTGDEETILHGNHLDSGAGAEDSMAMIGQEGDFNDTAQDEGNEEADAEEDSRNEEVSEARAPVSARRGRPRRTRASLQSDANSGGDEQQHAPEDDEEPREGPRKRRRRSGVAEEDPVPEPKKQAKGNARGRKPAAARTAPSVDGAGEPSKPAAKGKRGRPRRSSAGAADTSLAVVPRGPPLPRSRGLLISRREVPGDSNTIVRTRSGRNSYRPLAFWRNEHVDYDQDQTMDDAFVPPSHRTKFVLPTVKEVYRVEEVEPERKRKPGRDLDMFDEPAEPWEEFPGKIVGDAVVWQPEYEYAPPGLDEEVELTTEQLAVAGAAVETREIRNASFRFAKTLSLPFFGAGVVDLPPGSEKTPKNSRKMYMAFFVYMGRVLVRVNDTTFRIGRGGMWFVPRGNQYSIENDYDEPARVFFSQGCETIDWQLQDGAAE</sequence>
<feature type="compositionally biased region" description="Acidic residues" evidence="5">
    <location>
        <begin position="242"/>
        <end position="257"/>
    </location>
</feature>
<dbReference type="InterPro" id="IPR025974">
    <property type="entry name" value="Mif2/CENP-C_cupin"/>
</dbReference>
<dbReference type="InterPro" id="IPR014710">
    <property type="entry name" value="RmlC-like_jellyroll"/>
</dbReference>
<dbReference type="PANTHER" id="PTHR16684">
    <property type="entry name" value="CENTROMERE PROTEIN C"/>
    <property type="match status" value="1"/>
</dbReference>
<evidence type="ECO:0000313" key="9">
    <source>
        <dbReference type="Proteomes" id="UP001586593"/>
    </source>
</evidence>
<feature type="domain" description="Mif2 N-terminal" evidence="7">
    <location>
        <begin position="19"/>
        <end position="157"/>
    </location>
</feature>
<accession>A0ABR3VT48</accession>
<evidence type="ECO:0000256" key="2">
    <source>
        <dbReference type="ARBA" id="ARBA00010291"/>
    </source>
</evidence>
<protein>
    <recommendedName>
        <fullName evidence="10">Cupin domain-containing protein</fullName>
    </recommendedName>
</protein>
<evidence type="ECO:0000259" key="6">
    <source>
        <dbReference type="Pfam" id="PF11699"/>
    </source>
</evidence>
<comment type="subcellular location">
    <subcellularLocation>
        <location evidence="1">Nucleus</location>
    </subcellularLocation>
</comment>
<dbReference type="CDD" id="cd06993">
    <property type="entry name" value="cupin_CENP-C_C"/>
    <property type="match status" value="1"/>
</dbReference>
<feature type="compositionally biased region" description="Acidic residues" evidence="5">
    <location>
        <begin position="71"/>
        <end position="84"/>
    </location>
</feature>
<reference evidence="8 9" key="1">
    <citation type="journal article" date="2024" name="Commun. Biol.">
        <title>Comparative genomic analysis of thermophilic fungi reveals convergent evolutionary adaptations and gene losses.</title>
        <authorList>
            <person name="Steindorff A.S."/>
            <person name="Aguilar-Pontes M.V."/>
            <person name="Robinson A.J."/>
            <person name="Andreopoulos B."/>
            <person name="LaButti K."/>
            <person name="Kuo A."/>
            <person name="Mondo S."/>
            <person name="Riley R."/>
            <person name="Otillar R."/>
            <person name="Haridas S."/>
            <person name="Lipzen A."/>
            <person name="Grimwood J."/>
            <person name="Schmutz J."/>
            <person name="Clum A."/>
            <person name="Reid I.D."/>
            <person name="Moisan M.C."/>
            <person name="Butler G."/>
            <person name="Nguyen T.T.M."/>
            <person name="Dewar K."/>
            <person name="Conant G."/>
            <person name="Drula E."/>
            <person name="Henrissat B."/>
            <person name="Hansel C."/>
            <person name="Singer S."/>
            <person name="Hutchinson M.I."/>
            <person name="de Vries R.P."/>
            <person name="Natvig D.O."/>
            <person name="Powell A.J."/>
            <person name="Tsang A."/>
            <person name="Grigoriev I.V."/>
        </authorList>
    </citation>
    <scope>NUCLEOTIDE SEQUENCE [LARGE SCALE GENOMIC DNA]</scope>
    <source>
        <strain evidence="8 9">ATCC 24622</strain>
    </source>
</reference>
<evidence type="ECO:0000256" key="3">
    <source>
        <dbReference type="ARBA" id="ARBA00023125"/>
    </source>
</evidence>
<evidence type="ECO:0000256" key="1">
    <source>
        <dbReference type="ARBA" id="ARBA00004123"/>
    </source>
</evidence>
<comment type="caution">
    <text evidence="8">The sequence shown here is derived from an EMBL/GenBank/DDBJ whole genome shotgun (WGS) entry which is preliminary data.</text>
</comment>
<dbReference type="InterPro" id="IPR011051">
    <property type="entry name" value="RmlC_Cupin_sf"/>
</dbReference>
<dbReference type="InterPro" id="IPR028929">
    <property type="entry name" value="Mif2_N"/>
</dbReference>
<feature type="compositionally biased region" description="Basic residues" evidence="5">
    <location>
        <begin position="358"/>
        <end position="367"/>
    </location>
</feature>
<name>A0ABR3VT48_9PEZI</name>
<dbReference type="InterPro" id="IPR028386">
    <property type="entry name" value="CENP-C/Mif2/cnp3"/>
</dbReference>
<dbReference type="PANTHER" id="PTHR16684:SF11">
    <property type="entry name" value="CENTROMERE PROTEIN C"/>
    <property type="match status" value="1"/>
</dbReference>
<proteinExistence type="inferred from homology"/>
<evidence type="ECO:0000259" key="7">
    <source>
        <dbReference type="Pfam" id="PF15624"/>
    </source>
</evidence>
<dbReference type="Proteomes" id="UP001586593">
    <property type="component" value="Unassembled WGS sequence"/>
</dbReference>
<feature type="compositionally biased region" description="Low complexity" evidence="5">
    <location>
        <begin position="167"/>
        <end position="176"/>
    </location>
</feature>
<dbReference type="EMBL" id="JAZHXJ010001415">
    <property type="protein sequence ID" value="KAL1844857.1"/>
    <property type="molecule type" value="Genomic_DNA"/>
</dbReference>
<comment type="similarity">
    <text evidence="2">Belongs to the CENP-C/MIF2 family.</text>
</comment>
<dbReference type="SUPFAM" id="SSF51182">
    <property type="entry name" value="RmlC-like cupins"/>
    <property type="match status" value="1"/>
</dbReference>
<dbReference type="Pfam" id="PF15624">
    <property type="entry name" value="Mif2_N"/>
    <property type="match status" value="1"/>
</dbReference>
<feature type="compositionally biased region" description="Basic and acidic residues" evidence="5">
    <location>
        <begin position="153"/>
        <end position="163"/>
    </location>
</feature>
<gene>
    <name evidence="8" type="ORF">VTK73DRAFT_1658</name>
</gene>
<keyword evidence="9" id="KW-1185">Reference proteome</keyword>
<feature type="domain" description="Mif2/CENP-C cupin" evidence="6">
    <location>
        <begin position="537"/>
        <end position="621"/>
    </location>
</feature>
<organism evidence="8 9">
    <name type="scientific">Phialemonium thermophilum</name>
    <dbReference type="NCBI Taxonomy" id="223376"/>
    <lineage>
        <taxon>Eukaryota</taxon>
        <taxon>Fungi</taxon>
        <taxon>Dikarya</taxon>
        <taxon>Ascomycota</taxon>
        <taxon>Pezizomycotina</taxon>
        <taxon>Sordariomycetes</taxon>
        <taxon>Sordariomycetidae</taxon>
        <taxon>Cephalothecales</taxon>
        <taxon>Cephalothecaceae</taxon>
        <taxon>Phialemonium</taxon>
    </lineage>
</organism>